<dbReference type="GO" id="GO:0016740">
    <property type="term" value="F:transferase activity"/>
    <property type="evidence" value="ECO:0007669"/>
    <property type="project" value="UniProtKB-KW"/>
</dbReference>
<evidence type="ECO:0000313" key="2">
    <source>
        <dbReference type="EMBL" id="MDL2410008.1"/>
    </source>
</evidence>
<keyword evidence="3" id="KW-1185">Reference proteome</keyword>
<comment type="caution">
    <text evidence="2">The sequence shown here is derived from an EMBL/GenBank/DDBJ whole genome shotgun (WGS) entry which is preliminary data.</text>
</comment>
<name>A0ABT7KMZ5_9HYPH</name>
<dbReference type="EMBL" id="JARFYN010000066">
    <property type="protein sequence ID" value="MDL2410008.1"/>
    <property type="molecule type" value="Genomic_DNA"/>
</dbReference>
<dbReference type="Gene3D" id="3.10.450.620">
    <property type="entry name" value="JHP933, nucleotidyltransferase-like core domain"/>
    <property type="match status" value="1"/>
</dbReference>
<dbReference type="PROSITE" id="PS52050">
    <property type="entry name" value="WYL"/>
    <property type="match status" value="1"/>
</dbReference>
<keyword evidence="2" id="KW-0808">Transferase</keyword>
<dbReference type="Proteomes" id="UP001172630">
    <property type="component" value="Unassembled WGS sequence"/>
</dbReference>
<reference evidence="2" key="1">
    <citation type="submission" date="2023-06" db="EMBL/GenBank/DDBJ databases">
        <title>Phylogenetic Diversity of Rhizobium strains.</title>
        <authorList>
            <person name="Moura F.T."/>
            <person name="Helene L.C.F."/>
            <person name="Hungria M."/>
        </authorList>
    </citation>
    <scope>NUCLEOTIDE SEQUENCE</scope>
    <source>
        <strain evidence="2">CCGE524</strain>
    </source>
</reference>
<dbReference type="InterPro" id="IPR026881">
    <property type="entry name" value="WYL_dom"/>
</dbReference>
<dbReference type="InterPro" id="IPR014942">
    <property type="entry name" value="AbiEii"/>
</dbReference>
<proteinExistence type="predicted"/>
<accession>A0ABT7KMZ5</accession>
<dbReference type="Pfam" id="PF08843">
    <property type="entry name" value="AbiEii"/>
    <property type="match status" value="1"/>
</dbReference>
<evidence type="ECO:0000259" key="1">
    <source>
        <dbReference type="Pfam" id="PF13280"/>
    </source>
</evidence>
<evidence type="ECO:0000313" key="3">
    <source>
        <dbReference type="Proteomes" id="UP001172630"/>
    </source>
</evidence>
<gene>
    <name evidence="2" type="ORF">PY650_31205</name>
</gene>
<protein>
    <submittedName>
        <fullName evidence="2">Nucleotidyl transferase AbiEii/AbiGii toxin family protein</fullName>
    </submittedName>
</protein>
<organism evidence="2 3">
    <name type="scientific">Rhizobium calliandrae</name>
    <dbReference type="NCBI Taxonomy" id="1312182"/>
    <lineage>
        <taxon>Bacteria</taxon>
        <taxon>Pseudomonadati</taxon>
        <taxon>Pseudomonadota</taxon>
        <taxon>Alphaproteobacteria</taxon>
        <taxon>Hyphomicrobiales</taxon>
        <taxon>Rhizobiaceae</taxon>
        <taxon>Rhizobium/Agrobacterium group</taxon>
        <taxon>Rhizobium</taxon>
    </lineage>
</organism>
<sequence>MVEKDYVLGWTLAGISAHEELREAWIFKGGTCLKKCYFETYRFSEDLDFTLTDEAHLNEEFLKRVFGEIGDWIYERSGLEMPAEGQGFDLFNNPRGNISCQGKLSYKGPVSPHVAVIRLPRIKLDLTADESIALPPVRTPVFHSYSDAQEAGFEVLSYSYVETFGEKVRALAERTRPRDLYDVVNLFRNAEARPRAAELLDVLRQKCEFKGIAVPNLEDLASHRDAVEGSWAAMLAHQLPALPPVDDFWGVLPEFFAWLTGGEVPVELPAFALAAGESVIHGRTFGLDIPNTSQTHLEIIRFAGANRLCVDLDYQGTTRRIEPYSLRRTSEGNIVLHAFNLNKNEHRSYRVDRITGARATTQTFVPRYAVELIPSGPITISPSRIGGSFGGMALSRSRLARSHAFGHPTYIYQCPVCQKKFRRQTHDSSLKPHKTPQGYPCPGRTGYLVDTQY</sequence>
<feature type="domain" description="WYL" evidence="1">
    <location>
        <begin position="296"/>
        <end position="358"/>
    </location>
</feature>
<dbReference type="Pfam" id="PF13280">
    <property type="entry name" value="WYL"/>
    <property type="match status" value="1"/>
</dbReference>